<evidence type="ECO:0000259" key="2">
    <source>
        <dbReference type="Pfam" id="PF03235"/>
    </source>
</evidence>
<dbReference type="Pfam" id="PF03235">
    <property type="entry name" value="GmrSD_N"/>
    <property type="match status" value="1"/>
</dbReference>
<gene>
    <name evidence="3" type="ORF">XBFM1_1190051</name>
</gene>
<accession>A0A077NQ35</accession>
<proteinExistence type="predicted"/>
<evidence type="ECO:0000256" key="1">
    <source>
        <dbReference type="SAM" id="Coils"/>
    </source>
</evidence>
<keyword evidence="1" id="KW-0175">Coiled coil</keyword>
<feature type="coiled-coil region" evidence="1">
    <location>
        <begin position="172"/>
        <end position="199"/>
    </location>
</feature>
<comment type="caution">
    <text evidence="3">The sequence shown here is derived from an EMBL/GenBank/DDBJ whole genome shotgun (WGS) entry which is preliminary data.</text>
</comment>
<dbReference type="AlphaFoldDB" id="A0A077NQ35"/>
<organism evidence="3">
    <name type="scientific">Xenorhabdus bovienii str. feltiae Moldova</name>
    <dbReference type="NCBI Taxonomy" id="1398200"/>
    <lineage>
        <taxon>Bacteria</taxon>
        <taxon>Pseudomonadati</taxon>
        <taxon>Pseudomonadota</taxon>
        <taxon>Gammaproteobacteria</taxon>
        <taxon>Enterobacterales</taxon>
        <taxon>Morganellaceae</taxon>
        <taxon>Xenorhabdus</taxon>
    </lineage>
</organism>
<dbReference type="PANTHER" id="PTHR39639">
    <property type="entry name" value="CHROMOSOME 16, WHOLE GENOME SHOTGUN SEQUENCE"/>
    <property type="match status" value="1"/>
</dbReference>
<evidence type="ECO:0000313" key="3">
    <source>
        <dbReference type="EMBL" id="CDG99791.1"/>
    </source>
</evidence>
<dbReference type="HOGENOM" id="CLU_416686_0_0_6"/>
<protein>
    <recommendedName>
        <fullName evidence="2">GmrSD restriction endonucleases N-terminal domain-containing protein</fullName>
    </recommendedName>
</protein>
<name>A0A077NQ35_XENBV</name>
<dbReference type="PANTHER" id="PTHR39639:SF1">
    <property type="entry name" value="DUF262 DOMAIN-CONTAINING PROTEIN"/>
    <property type="match status" value="1"/>
</dbReference>
<dbReference type="EMBL" id="CBSV010000023">
    <property type="protein sequence ID" value="CDG99791.1"/>
    <property type="molecule type" value="Genomic_DNA"/>
</dbReference>
<dbReference type="RefSeq" id="WP_038222891.1">
    <property type="nucleotide sequence ID" value="NZ_CAWLWD010000108.1"/>
</dbReference>
<dbReference type="InterPro" id="IPR004919">
    <property type="entry name" value="GmrSD_N"/>
</dbReference>
<dbReference type="Proteomes" id="UP000028487">
    <property type="component" value="Unassembled WGS sequence"/>
</dbReference>
<feature type="domain" description="GmrSD restriction endonucleases N-terminal" evidence="2">
    <location>
        <begin position="283"/>
        <end position="419"/>
    </location>
</feature>
<reference evidence="3" key="1">
    <citation type="submission" date="2013-07" db="EMBL/GenBank/DDBJ databases">
        <title>Sub-species coevolution in mutualistic symbiosis.</title>
        <authorList>
            <person name="Murfin K."/>
            <person name="Klassen J."/>
            <person name="Lee M."/>
            <person name="Forst S."/>
            <person name="Stock P."/>
            <person name="Goodrich-Blair H."/>
        </authorList>
    </citation>
    <scope>NUCLEOTIDE SEQUENCE [LARGE SCALE GENOMIC DNA]</scope>
    <source>
        <strain evidence="3">Feltiae Moldova</strain>
    </source>
</reference>
<sequence length="652" mass="75415">MNLNKIINDIEQLLIGKQLQSINPKTSPIYVIRIDRDAEKYFVASSPNAMGISRSLSELESIWTELSRKGFSNVDQALYGSHSSRNQPETIFANLPYIQHFKYKKKKHILLRGKNIHEAGTLSELQGAEFRFIKKKIDNYFLLSNQMISDTQSEVINTLKEALDSVLKKYPGDAVIQDAEKALNQLSNLEKQIHDAIVTLDDELSSLRINDNFSDKENSNLSIDSFMEDSLFTGIEDDQQEYFNNTSLIEKISIKDYNTINILKIRQLTPVLSLIFDRLKFKEIELQPDFQRKDRIWENDKKSKLIESILMGLPLPVFYFAEKPDSTWIVVDGLQRITSVYDYMIGDFKLEKLKVLKDGYNGKKFNELSRTDQRKIREYPITVHLIDLPQEEGNTMIVELFHRINTYGAKLSDQEIRSALNQGTSVKFLRYVAASKEFKQATRYKIRSDRQKDMGLCLSSLAFMILGYKKFDHVSYDSYLSEAMIEMNKYQLKLINDAMLDDGESLVTGGTSSQYLKLMNKFYRGLTLSNKIFGEIAFRKERTESNRSPISKSLFEILVTCLSELDDAQAKIVIEKNDELIDTFYNAIRNDSEEYAKWDSARYKDEKRGFLYSISTSTGKKVTIKYRFEAFIEILKKSTGVNIELKPLKEQF</sequence>